<reference evidence="2" key="1">
    <citation type="submission" date="2020-04" db="EMBL/GenBank/DDBJ databases">
        <authorList>
            <person name="Alioto T."/>
            <person name="Alioto T."/>
            <person name="Gomez Garrido J."/>
        </authorList>
    </citation>
    <scope>NUCLEOTIDE SEQUENCE</scope>
    <source>
        <strain evidence="2">A484AB</strain>
    </source>
</reference>
<dbReference type="GO" id="GO:0015074">
    <property type="term" value="P:DNA integration"/>
    <property type="evidence" value="ECO:0007669"/>
    <property type="project" value="InterPro"/>
</dbReference>
<dbReference type="Gene3D" id="3.30.420.10">
    <property type="entry name" value="Ribonuclease H-like superfamily/Ribonuclease H"/>
    <property type="match status" value="1"/>
</dbReference>
<dbReference type="Pfam" id="PF24764">
    <property type="entry name" value="rva_4"/>
    <property type="match status" value="1"/>
</dbReference>
<dbReference type="InterPro" id="IPR036397">
    <property type="entry name" value="RNaseH_sf"/>
</dbReference>
<dbReference type="AlphaFoldDB" id="A0A6S7FDS0"/>
<feature type="region of interest" description="Disordered" evidence="1">
    <location>
        <begin position="26"/>
        <end position="71"/>
    </location>
</feature>
<dbReference type="PROSITE" id="PS50994">
    <property type="entry name" value="INTEGRASE"/>
    <property type="match status" value="1"/>
</dbReference>
<keyword evidence="3" id="KW-1185">Reference proteome</keyword>
<dbReference type="Proteomes" id="UP001152795">
    <property type="component" value="Unassembled WGS sequence"/>
</dbReference>
<protein>
    <submittedName>
        <fullName evidence="2">Uncharacterized protein</fullName>
    </submittedName>
</protein>
<evidence type="ECO:0000256" key="1">
    <source>
        <dbReference type="SAM" id="MobiDB-lite"/>
    </source>
</evidence>
<dbReference type="OrthoDB" id="2686689at2759"/>
<dbReference type="InterPro" id="IPR001584">
    <property type="entry name" value="Integrase_cat-core"/>
</dbReference>
<accession>A0A6S7FDS0</accession>
<dbReference type="PANTHER" id="PTHR46791:SF7">
    <property type="entry name" value="INTEGRASE CATALYTIC DOMAIN-CONTAINING PROTEIN"/>
    <property type="match status" value="1"/>
</dbReference>
<organism evidence="2 3">
    <name type="scientific">Paramuricea clavata</name>
    <name type="common">Red gorgonian</name>
    <name type="synonym">Violescent sea-whip</name>
    <dbReference type="NCBI Taxonomy" id="317549"/>
    <lineage>
        <taxon>Eukaryota</taxon>
        <taxon>Metazoa</taxon>
        <taxon>Cnidaria</taxon>
        <taxon>Anthozoa</taxon>
        <taxon>Octocorallia</taxon>
        <taxon>Malacalcyonacea</taxon>
        <taxon>Plexauridae</taxon>
        <taxon>Paramuricea</taxon>
    </lineage>
</organism>
<dbReference type="SUPFAM" id="SSF53098">
    <property type="entry name" value="Ribonuclease H-like"/>
    <property type="match status" value="1"/>
</dbReference>
<feature type="compositionally biased region" description="Low complexity" evidence="1">
    <location>
        <begin position="37"/>
        <end position="59"/>
    </location>
</feature>
<name>A0A6S7FDS0_PARCT</name>
<dbReference type="GO" id="GO:0003676">
    <property type="term" value="F:nucleic acid binding"/>
    <property type="evidence" value="ECO:0007669"/>
    <property type="project" value="InterPro"/>
</dbReference>
<sequence length="301" mass="34347">MATNEGLARLLSSAIERAVGDVLDSRRNVQTTNEPINSNSDSSSQSTSTNVLNTNQTSSEHNNSRDDDDHHAQHRWVHLLLSKFRPKKTIPENRLKRLLELKMPLAQIARDLGVSRPVLYKFIRENGISHEKYSTLSEQEVQNVVAEVKKNHPNAGEVMLQGHLQSKGITLQHHKIRTAIHAVDPDGVEARKRPTIKRRVYSVPYPNYLWHIDGNHKLIRWRIVVHHGIDGYSRMVVFAQFSTNNRAITVEDLFKAAIQQYGCPVRVRTDYGGENVGVWRHMVNVHGEDSRAVIDSWKLRS</sequence>
<comment type="caution">
    <text evidence="2">The sequence shown here is derived from an EMBL/GenBank/DDBJ whole genome shotgun (WGS) entry which is preliminary data.</text>
</comment>
<dbReference type="EMBL" id="CACRXK020000045">
    <property type="protein sequence ID" value="CAB3977405.1"/>
    <property type="molecule type" value="Genomic_DNA"/>
</dbReference>
<evidence type="ECO:0000313" key="2">
    <source>
        <dbReference type="EMBL" id="CAB3977405.1"/>
    </source>
</evidence>
<proteinExistence type="predicted"/>
<dbReference type="PANTHER" id="PTHR46791">
    <property type="entry name" value="EXPRESSED PROTEIN"/>
    <property type="match status" value="1"/>
</dbReference>
<dbReference type="InterPro" id="IPR058913">
    <property type="entry name" value="Integrase_dom_put"/>
</dbReference>
<evidence type="ECO:0000313" key="3">
    <source>
        <dbReference type="Proteomes" id="UP001152795"/>
    </source>
</evidence>
<feature type="compositionally biased region" description="Basic and acidic residues" evidence="1">
    <location>
        <begin position="62"/>
        <end position="71"/>
    </location>
</feature>
<dbReference type="InterPro" id="IPR012337">
    <property type="entry name" value="RNaseH-like_sf"/>
</dbReference>
<gene>
    <name evidence="2" type="ORF">PACLA_8A074135</name>
</gene>